<evidence type="ECO:0000313" key="2">
    <source>
        <dbReference type="Proteomes" id="UP000252582"/>
    </source>
</evidence>
<dbReference type="AlphaFoldDB" id="A0A6I7HI16"/>
<keyword evidence="2" id="KW-1185">Reference proteome</keyword>
<name>A0A6I7HI16_9HYPH</name>
<dbReference type="InterPro" id="IPR013783">
    <property type="entry name" value="Ig-like_fold"/>
</dbReference>
<dbReference type="EMBL" id="QPIX01000011">
    <property type="protein sequence ID" value="RCW21135.1"/>
    <property type="molecule type" value="Genomic_DNA"/>
</dbReference>
<accession>A0A6I7HI16</accession>
<reference evidence="1 2" key="1">
    <citation type="submission" date="2018-07" db="EMBL/GenBank/DDBJ databases">
        <title>Genomic Encyclopedia of Type Strains, Phase IV (KMG-IV): sequencing the most valuable type-strain genomes for metagenomic binning, comparative biology and taxonomic classification.</title>
        <authorList>
            <person name="Goeker M."/>
        </authorList>
    </citation>
    <scope>NUCLEOTIDE SEQUENCE [LARGE SCALE GENOMIC DNA]</scope>
    <source>
        <strain evidence="1 2">DSM 25528</strain>
    </source>
</reference>
<gene>
    <name evidence="1" type="ORF">DFR48_11199</name>
</gene>
<proteinExistence type="predicted"/>
<dbReference type="Proteomes" id="UP000252582">
    <property type="component" value="Unassembled WGS sequence"/>
</dbReference>
<comment type="caution">
    <text evidence="1">The sequence shown here is derived from an EMBL/GenBank/DDBJ whole genome shotgun (WGS) entry which is preliminary data.</text>
</comment>
<protein>
    <submittedName>
        <fullName evidence="1">Uncharacterized protein</fullName>
    </submittedName>
</protein>
<evidence type="ECO:0000313" key="1">
    <source>
        <dbReference type="EMBL" id="RCW21135.1"/>
    </source>
</evidence>
<dbReference type="RefSeq" id="WP_114364657.1">
    <property type="nucleotide sequence ID" value="NZ_QPIX01000011.1"/>
</dbReference>
<dbReference type="Gene3D" id="2.60.40.10">
    <property type="entry name" value="Immunoglobulins"/>
    <property type="match status" value="1"/>
</dbReference>
<sequence length="239" mass="26026">MSGVLTALEDARLEIGNPAHSPALIIGRFDYAQAEDPAVVNIAAGSQMHFEKFSRLTVKASGKGGQITVRNTSPLVIDVYREAPASRVLERTLGVGEGWNAGIGENEQLFFLPRTDPYIPPQPIIAEARYNRGNPATSQDNSVFLRWIYPPDHMGRIQGFNVYKAFYDGAMPIAIHRLNLQPQTGVTAVIADYGVSGRENHRYAITAVGRNGVEGLFSNIMVLDSSSLWGLTDAGMIPL</sequence>
<organism evidence="1 2">
    <name type="scientific">Ciceribacter lividus</name>
    <dbReference type="NCBI Taxonomy" id="1197950"/>
    <lineage>
        <taxon>Bacteria</taxon>
        <taxon>Pseudomonadati</taxon>
        <taxon>Pseudomonadota</taxon>
        <taxon>Alphaproteobacteria</taxon>
        <taxon>Hyphomicrobiales</taxon>
        <taxon>Rhizobiaceae</taxon>
        <taxon>Ciceribacter</taxon>
    </lineage>
</organism>